<dbReference type="InterPro" id="IPR045892">
    <property type="entry name" value="CrtISO-like"/>
</dbReference>
<dbReference type="RefSeq" id="WP_015403184.1">
    <property type="nucleotide sequence ID" value="NC_020304.1"/>
</dbReference>
<dbReference type="Pfam" id="PF13450">
    <property type="entry name" value="NAD_binding_8"/>
    <property type="match status" value="1"/>
</dbReference>
<dbReference type="SUPFAM" id="SSF51905">
    <property type="entry name" value="FAD/NAD(P)-binding domain"/>
    <property type="match status" value="1"/>
</dbReference>
<dbReference type="EMBL" id="CP003985">
    <property type="protein sequence ID" value="AGF77488.1"/>
    <property type="molecule type" value="Genomic_DNA"/>
</dbReference>
<dbReference type="GO" id="GO:0016116">
    <property type="term" value="P:carotenoid metabolic process"/>
    <property type="evidence" value="ECO:0007669"/>
    <property type="project" value="InterPro"/>
</dbReference>
<dbReference type="OrthoDB" id="9794630at2"/>
<dbReference type="eggNOG" id="COG1233">
    <property type="taxonomic scope" value="Bacteria"/>
</dbReference>
<protein>
    <submittedName>
        <fullName evidence="1">Phytoene dehydrogenase-like oxidoreductase</fullName>
    </submittedName>
</protein>
<dbReference type="InterPro" id="IPR036188">
    <property type="entry name" value="FAD/NAD-bd_sf"/>
</dbReference>
<dbReference type="PANTHER" id="PTHR46313:SF3">
    <property type="entry name" value="PROLYCOPENE ISOMERASE, CHLOROPLASTIC"/>
    <property type="match status" value="1"/>
</dbReference>
<accession>M1P1Z7</accession>
<gene>
    <name evidence="1" type="ordered locus">UWK_00914</name>
</gene>
<dbReference type="AlphaFoldDB" id="M1P1Z7"/>
<evidence type="ECO:0000313" key="2">
    <source>
        <dbReference type="Proteomes" id="UP000011721"/>
    </source>
</evidence>
<dbReference type="HOGENOM" id="CLU_019722_4_2_7"/>
<dbReference type="KEGG" id="dsf:UWK_00914"/>
<dbReference type="PANTHER" id="PTHR46313">
    <property type="match status" value="1"/>
</dbReference>
<dbReference type="STRING" id="1167006.UWK_00914"/>
<proteinExistence type="predicted"/>
<dbReference type="Proteomes" id="UP000011721">
    <property type="component" value="Chromosome"/>
</dbReference>
<dbReference type="Gene3D" id="3.50.50.60">
    <property type="entry name" value="FAD/NAD(P)-binding domain"/>
    <property type="match status" value="2"/>
</dbReference>
<reference evidence="2" key="1">
    <citation type="journal article" date="2013" name="Stand. Genomic Sci.">
        <title>Complete genome sequence of Desulfocapsa sulfexigens, a marine deltaproteobacterium specialized in disproportionating inorganic sulfur compounds.</title>
        <authorList>
            <person name="Finster K.W."/>
            <person name="Kjeldsen K.U."/>
            <person name="Kube M."/>
            <person name="Reinhardt R."/>
            <person name="Mussmann M."/>
            <person name="Amann R."/>
            <person name="Schreiber L."/>
        </authorList>
    </citation>
    <scope>NUCLEOTIDE SEQUENCE [LARGE SCALE GENOMIC DNA]</scope>
    <source>
        <strain evidence="2">DSM 10523 / SB164P1</strain>
    </source>
</reference>
<evidence type="ECO:0000313" key="1">
    <source>
        <dbReference type="EMBL" id="AGF77488.1"/>
    </source>
</evidence>
<sequence>MHSYDTIIIGAGIGGLVSAALLAAEGKQVLVLEQHTSVGGCAATFSHRGFRFDTGATIGSGFQDSGPMQWLADKLNLCWPTQRLKTAWEYREGNTTLLLDKNRHNLLQNFPASESFWREQADIADRLWAVSEKLLSLYQQSRSQQIAALLGVLPTKMCSSKILQLCTMSAKSWLEKHDLHRDKAFCRFINAQLLISAQTTSSSTNALYAAMALDLPRTSPCSIAGGIGTIADMLATKIRSLGGQMHCGEKALSFTVDKDTISEVVSSKARYTAREIVFNGSSAGLSTLLGKKIPSTWQTKSRARWGAFILHIAAGKKIMEQLTSSHLQLVDAAAGKLAEGASLFLSASLPYDMTRAPEGKVALSISTHTAVQPWWDAWNKGKDSYTAMKRGYTDEILALLESYVPGFKSSIDFCMAGTPITYSRYTGRHLGLVGGYSQNSLIPPKQNHFGIKNCTLVGDFTFPGQSMAAVTVGATLSVDRIFRRLEE</sequence>
<name>M1P1Z7_DESSD</name>
<keyword evidence="2" id="KW-1185">Reference proteome</keyword>
<organism evidence="1 2">
    <name type="scientific">Desulfocapsa sulfexigens (strain DSM 10523 / SB164P1)</name>
    <dbReference type="NCBI Taxonomy" id="1167006"/>
    <lineage>
        <taxon>Bacteria</taxon>
        <taxon>Pseudomonadati</taxon>
        <taxon>Thermodesulfobacteriota</taxon>
        <taxon>Desulfobulbia</taxon>
        <taxon>Desulfobulbales</taxon>
        <taxon>Desulfocapsaceae</taxon>
        <taxon>Desulfocapsa</taxon>
    </lineage>
</organism>